<sequence length="323" mass="38681">MQLYFLLVISIFFTACSNKYINIKTLEPSKVDEKIKSIYIEDIQNDNIKLKNYLENELVNKKLDSEKLFFLKEKDELFDAKIKANILSSKVYSDFYFQDSGTIKCLSYITTNDYARCIEYGRELIPCQRKDFELEVEIKVLNKKQKTLFSKVYEKTKIEDRCYRFNYLYSPFFYNYTERSNDIERYNSRLAKKIAIDFTNDISVHYRYYKIKIIDTINSIELDNSHKKIFDESIQLLENKSYIQAKNKLLYLNKHLKNKSWEVYYNLAILSELNLEYKKAKTFYDVAKKITPSQENKEFLDKAINNLLEIEKKVKKAKSQLNK</sequence>
<reference evidence="1 2" key="1">
    <citation type="submission" date="2017-09" db="EMBL/GenBank/DDBJ databases">
        <title>Genomics of the genus Arcobacter.</title>
        <authorList>
            <person name="Perez-Cataluna A."/>
            <person name="Figueras M.J."/>
            <person name="Salas-Masso N."/>
        </authorList>
    </citation>
    <scope>NUCLEOTIDE SEQUENCE [LARGE SCALE GENOMIC DNA]</scope>
    <source>
        <strain evidence="1 2">F156-34</strain>
    </source>
</reference>
<dbReference type="AlphaFoldDB" id="A0A4Q1AXW9"/>
<protein>
    <submittedName>
        <fullName evidence="1">Uncharacterized protein</fullName>
    </submittedName>
</protein>
<evidence type="ECO:0000313" key="1">
    <source>
        <dbReference type="EMBL" id="RXK14193.1"/>
    </source>
</evidence>
<dbReference type="Proteomes" id="UP000289718">
    <property type="component" value="Unassembled WGS sequence"/>
</dbReference>
<comment type="caution">
    <text evidence="1">The sequence shown here is derived from an EMBL/GenBank/DDBJ whole genome shotgun (WGS) entry which is preliminary data.</text>
</comment>
<gene>
    <name evidence="1" type="ORF">CP965_01730</name>
</gene>
<accession>A0A4Q1AXW9</accession>
<proteinExistence type="predicted"/>
<dbReference type="OrthoDB" id="5342921at2"/>
<dbReference type="EMBL" id="NXIE01000001">
    <property type="protein sequence ID" value="RXK14193.1"/>
    <property type="molecule type" value="Genomic_DNA"/>
</dbReference>
<name>A0A4Q1AXW9_9BACT</name>
<dbReference type="RefSeq" id="WP_129060304.1">
    <property type="nucleotide sequence ID" value="NZ_NXIE01000001.1"/>
</dbReference>
<organism evidence="1 2">
    <name type="scientific">Halarcobacter mediterraneus</name>
    <dbReference type="NCBI Taxonomy" id="2023153"/>
    <lineage>
        <taxon>Bacteria</taxon>
        <taxon>Pseudomonadati</taxon>
        <taxon>Campylobacterota</taxon>
        <taxon>Epsilonproteobacteria</taxon>
        <taxon>Campylobacterales</taxon>
        <taxon>Arcobacteraceae</taxon>
        <taxon>Halarcobacter</taxon>
    </lineage>
</organism>
<evidence type="ECO:0000313" key="2">
    <source>
        <dbReference type="Proteomes" id="UP000289718"/>
    </source>
</evidence>
<keyword evidence="2" id="KW-1185">Reference proteome</keyword>